<dbReference type="InterPro" id="IPR051621">
    <property type="entry name" value="T2SS_protein_J"/>
</dbReference>
<evidence type="ECO:0000256" key="9">
    <source>
        <dbReference type="ARBA" id="ARBA00023136"/>
    </source>
</evidence>
<name>A0A3E1K9V3_9GAMM</name>
<evidence type="ECO:0000256" key="10">
    <source>
        <dbReference type="SAM" id="Phobius"/>
    </source>
</evidence>
<evidence type="ECO:0000313" key="11">
    <source>
        <dbReference type="EMBL" id="RFF31002.1"/>
    </source>
</evidence>
<dbReference type="SUPFAM" id="SSF54523">
    <property type="entry name" value="Pili subunits"/>
    <property type="match status" value="1"/>
</dbReference>
<keyword evidence="4" id="KW-1003">Cell membrane</keyword>
<evidence type="ECO:0000313" key="12">
    <source>
        <dbReference type="Proteomes" id="UP000260351"/>
    </source>
</evidence>
<dbReference type="NCBIfam" id="TIGR01711">
    <property type="entry name" value="gspJ"/>
    <property type="match status" value="1"/>
</dbReference>
<dbReference type="GO" id="GO:0015627">
    <property type="term" value="C:type II protein secretion system complex"/>
    <property type="evidence" value="ECO:0007669"/>
    <property type="project" value="InterPro"/>
</dbReference>
<evidence type="ECO:0000256" key="2">
    <source>
        <dbReference type="ARBA" id="ARBA00011084"/>
    </source>
</evidence>
<dbReference type="PANTHER" id="PTHR39583:SF2">
    <property type="entry name" value="TYPE II SECRETION SYSTEM PROTEIN J"/>
    <property type="match status" value="1"/>
</dbReference>
<dbReference type="InterPro" id="IPR045584">
    <property type="entry name" value="Pilin-like"/>
</dbReference>
<proteinExistence type="inferred from homology"/>
<evidence type="ECO:0000256" key="7">
    <source>
        <dbReference type="ARBA" id="ARBA00022692"/>
    </source>
</evidence>
<evidence type="ECO:0000256" key="3">
    <source>
        <dbReference type="ARBA" id="ARBA00021539"/>
    </source>
</evidence>
<keyword evidence="12" id="KW-1185">Reference proteome</keyword>
<keyword evidence="8 10" id="KW-1133">Transmembrane helix</keyword>
<feature type="transmembrane region" description="Helical" evidence="10">
    <location>
        <begin position="20"/>
        <end position="41"/>
    </location>
</feature>
<comment type="subcellular location">
    <subcellularLocation>
        <location evidence="1">Cell inner membrane</location>
        <topology evidence="1">Single-pass membrane protein</topology>
    </subcellularLocation>
</comment>
<sequence length="200" mass="21958">MPGAVRLIATRSRGYTLVEVLVAVVVFSILSASAYVALDALSSAASGHRERSEDFGGLQLAVARLDSDLRQLASRPVASGLGRNEPALVGEPRRLAGTRSGWVNPADVKRSTLQRFGWQLAGTELQRISWPVTDRVADSQALTETVLPEVEALEFSYRDASGSWQRRWPPDEALARLPVAIEVILETRRFGRVRRVVVLQ</sequence>
<dbReference type="NCBIfam" id="TIGR02532">
    <property type="entry name" value="IV_pilin_GFxxxE"/>
    <property type="match status" value="1"/>
</dbReference>
<dbReference type="Gene3D" id="3.10.610.10">
    <property type="entry name" value="GSPII I/J protein-like"/>
    <property type="match status" value="1"/>
</dbReference>
<dbReference type="AlphaFoldDB" id="A0A3E1K9V3"/>
<accession>A0A3E1K9V3</accession>
<dbReference type="Pfam" id="PF07963">
    <property type="entry name" value="N_methyl"/>
    <property type="match status" value="1"/>
</dbReference>
<dbReference type="Proteomes" id="UP000260351">
    <property type="component" value="Unassembled WGS sequence"/>
</dbReference>
<protein>
    <recommendedName>
        <fullName evidence="3">Type II secretion system protein J</fullName>
    </recommendedName>
</protein>
<dbReference type="InterPro" id="IPR012902">
    <property type="entry name" value="N_methyl_site"/>
</dbReference>
<comment type="similarity">
    <text evidence="2">Belongs to the GSP J family.</text>
</comment>
<keyword evidence="9 10" id="KW-0472">Membrane</keyword>
<dbReference type="OrthoDB" id="9794345at2"/>
<keyword evidence="7 10" id="KW-0812">Transmembrane</keyword>
<dbReference type="PANTHER" id="PTHR39583">
    <property type="entry name" value="TYPE II SECRETION SYSTEM PROTEIN J-RELATED"/>
    <property type="match status" value="1"/>
</dbReference>
<reference evidence="11 12" key="1">
    <citation type="submission" date="2018-08" db="EMBL/GenBank/DDBJ databases">
        <title>Wenzhouxiangella salilacus sp. nov., a novel bacterium isolated from a saline lake in Xinjiang Province, China.</title>
        <authorList>
            <person name="Han S."/>
        </authorList>
    </citation>
    <scope>NUCLEOTIDE SEQUENCE [LARGE SCALE GENOMIC DNA]</scope>
    <source>
        <strain evidence="11 12">XDB06</strain>
    </source>
</reference>
<evidence type="ECO:0000256" key="4">
    <source>
        <dbReference type="ARBA" id="ARBA00022475"/>
    </source>
</evidence>
<evidence type="ECO:0000256" key="5">
    <source>
        <dbReference type="ARBA" id="ARBA00022481"/>
    </source>
</evidence>
<dbReference type="PROSITE" id="PS00409">
    <property type="entry name" value="PROKAR_NTER_METHYL"/>
    <property type="match status" value="1"/>
</dbReference>
<gene>
    <name evidence="11" type="primary">gspJ</name>
    <name evidence="11" type="ORF">DZC52_06090</name>
</gene>
<dbReference type="EMBL" id="QUZK01000025">
    <property type="protein sequence ID" value="RFF31002.1"/>
    <property type="molecule type" value="Genomic_DNA"/>
</dbReference>
<evidence type="ECO:0000256" key="6">
    <source>
        <dbReference type="ARBA" id="ARBA00022519"/>
    </source>
</evidence>
<comment type="caution">
    <text evidence="11">The sequence shown here is derived from an EMBL/GenBank/DDBJ whole genome shotgun (WGS) entry which is preliminary data.</text>
</comment>
<evidence type="ECO:0000256" key="8">
    <source>
        <dbReference type="ARBA" id="ARBA00022989"/>
    </source>
</evidence>
<keyword evidence="5" id="KW-0488">Methylation</keyword>
<dbReference type="GO" id="GO:0005886">
    <property type="term" value="C:plasma membrane"/>
    <property type="evidence" value="ECO:0007669"/>
    <property type="project" value="UniProtKB-SubCell"/>
</dbReference>
<dbReference type="GO" id="GO:0015628">
    <property type="term" value="P:protein secretion by the type II secretion system"/>
    <property type="evidence" value="ECO:0007669"/>
    <property type="project" value="InterPro"/>
</dbReference>
<dbReference type="Pfam" id="PF11612">
    <property type="entry name" value="T2SSJ"/>
    <property type="match status" value="1"/>
</dbReference>
<dbReference type="Gene3D" id="2.10.70.20">
    <property type="entry name" value="gspk-gspi-gspj complex like domains"/>
    <property type="match status" value="1"/>
</dbReference>
<evidence type="ECO:0000256" key="1">
    <source>
        <dbReference type="ARBA" id="ARBA00004377"/>
    </source>
</evidence>
<organism evidence="11 12">
    <name type="scientific">Wenzhouxiangella sediminis</name>
    <dbReference type="NCBI Taxonomy" id="1792836"/>
    <lineage>
        <taxon>Bacteria</taxon>
        <taxon>Pseudomonadati</taxon>
        <taxon>Pseudomonadota</taxon>
        <taxon>Gammaproteobacteria</taxon>
        <taxon>Chromatiales</taxon>
        <taxon>Wenzhouxiangellaceae</taxon>
        <taxon>Wenzhouxiangella</taxon>
    </lineage>
</organism>
<keyword evidence="6" id="KW-0997">Cell inner membrane</keyword>
<dbReference type="InterPro" id="IPR010055">
    <property type="entry name" value="T2SS_protein-GspJ"/>
</dbReference>